<dbReference type="SUPFAM" id="SSF54637">
    <property type="entry name" value="Thioesterase/thiol ester dehydrase-isomerase"/>
    <property type="match status" value="1"/>
</dbReference>
<reference evidence="1" key="1">
    <citation type="journal article" date="2014" name="Int. J. Syst. Evol. Microbiol.">
        <title>Complete genome sequence of Corynebacterium casei LMG S-19264T (=DSM 44701T), isolated from a smear-ripened cheese.</title>
        <authorList>
            <consortium name="US DOE Joint Genome Institute (JGI-PGF)"/>
            <person name="Walter F."/>
            <person name="Albersmeier A."/>
            <person name="Kalinowski J."/>
            <person name="Ruckert C."/>
        </authorList>
    </citation>
    <scope>NUCLEOTIDE SEQUENCE</scope>
    <source>
        <strain evidence="1">CCM 7684</strain>
    </source>
</reference>
<gene>
    <name evidence="1" type="ORF">GCM10007276_24310</name>
</gene>
<reference evidence="1" key="2">
    <citation type="submission" date="2020-09" db="EMBL/GenBank/DDBJ databases">
        <authorList>
            <person name="Sun Q."/>
            <person name="Sedlacek I."/>
        </authorList>
    </citation>
    <scope>NUCLEOTIDE SEQUENCE</scope>
    <source>
        <strain evidence="1">CCM 7684</strain>
    </source>
</reference>
<dbReference type="EMBL" id="BMCP01000002">
    <property type="protein sequence ID" value="GGE46236.1"/>
    <property type="molecule type" value="Genomic_DNA"/>
</dbReference>
<sequence length="180" mass="20381">MEQAITKPIATSSDISQILFEDVEVGHQLDELHKAPLTTVHLMRWSAAMENWHKIHYDERFAMEHDKLPGLMVNGSLKQQFILQLLKDWAGLEGWAWKVSFRFRAMDVVGTRLRVWAEVVRKIPLDDYGIVELKLGIKNENDRESTPGMALVALPYRAGKPVPYPFVPPAGVDFSDEGGA</sequence>
<keyword evidence="2" id="KW-1185">Reference proteome</keyword>
<dbReference type="Gene3D" id="3.10.129.10">
    <property type="entry name" value="Hotdog Thioesterase"/>
    <property type="match status" value="1"/>
</dbReference>
<proteinExistence type="predicted"/>
<evidence type="ECO:0000313" key="2">
    <source>
        <dbReference type="Proteomes" id="UP000602745"/>
    </source>
</evidence>
<comment type="caution">
    <text evidence="1">The sequence shown here is derived from an EMBL/GenBank/DDBJ whole genome shotgun (WGS) entry which is preliminary data.</text>
</comment>
<dbReference type="Proteomes" id="UP000602745">
    <property type="component" value="Unassembled WGS sequence"/>
</dbReference>
<dbReference type="InterPro" id="IPR029069">
    <property type="entry name" value="HotDog_dom_sf"/>
</dbReference>
<name>A0A8J2YJE7_9RHOB</name>
<evidence type="ECO:0008006" key="3">
    <source>
        <dbReference type="Google" id="ProtNLM"/>
    </source>
</evidence>
<accession>A0A8J2YJE7</accession>
<dbReference type="RefSeq" id="WP_229729391.1">
    <property type="nucleotide sequence ID" value="NZ_BMCP01000002.1"/>
</dbReference>
<evidence type="ECO:0000313" key="1">
    <source>
        <dbReference type="EMBL" id="GGE46236.1"/>
    </source>
</evidence>
<organism evidence="1 2">
    <name type="scientific">Agaricicola taiwanensis</name>
    <dbReference type="NCBI Taxonomy" id="591372"/>
    <lineage>
        <taxon>Bacteria</taxon>
        <taxon>Pseudomonadati</taxon>
        <taxon>Pseudomonadota</taxon>
        <taxon>Alphaproteobacteria</taxon>
        <taxon>Rhodobacterales</taxon>
        <taxon>Paracoccaceae</taxon>
        <taxon>Agaricicola</taxon>
    </lineage>
</organism>
<dbReference type="AlphaFoldDB" id="A0A8J2YJE7"/>
<protein>
    <recommendedName>
        <fullName evidence="3">Acyl dehydratase</fullName>
    </recommendedName>
</protein>